<keyword evidence="1" id="KW-1133">Transmembrane helix</keyword>
<protein>
    <recommendedName>
        <fullName evidence="5">Membrane-associated protein</fullName>
    </recommendedName>
</protein>
<feature type="signal peptide" evidence="2">
    <location>
        <begin position="1"/>
        <end position="20"/>
    </location>
</feature>
<reference evidence="3" key="1">
    <citation type="submission" date="2022-11" db="EMBL/GenBank/DDBJ databases">
        <authorList>
            <person name="Morgan W.R."/>
            <person name="Tartar A."/>
        </authorList>
    </citation>
    <scope>NUCLEOTIDE SEQUENCE</scope>
    <source>
        <strain evidence="3">ARSEF 373</strain>
    </source>
</reference>
<proteinExistence type="predicted"/>
<feature type="transmembrane region" description="Helical" evidence="1">
    <location>
        <begin position="457"/>
        <end position="477"/>
    </location>
</feature>
<name>A0AAV2YK29_9STRA</name>
<evidence type="ECO:0000313" key="4">
    <source>
        <dbReference type="Proteomes" id="UP001146120"/>
    </source>
</evidence>
<feature type="transmembrane region" description="Helical" evidence="1">
    <location>
        <begin position="333"/>
        <end position="351"/>
    </location>
</feature>
<keyword evidence="2" id="KW-0732">Signal</keyword>
<gene>
    <name evidence="3" type="ORF">N0F65_000331</name>
</gene>
<feature type="transmembrane region" description="Helical" evidence="1">
    <location>
        <begin position="371"/>
        <end position="388"/>
    </location>
</feature>
<evidence type="ECO:0008006" key="5">
    <source>
        <dbReference type="Google" id="ProtNLM"/>
    </source>
</evidence>
<feature type="transmembrane region" description="Helical" evidence="1">
    <location>
        <begin position="304"/>
        <end position="321"/>
    </location>
</feature>
<evidence type="ECO:0000256" key="2">
    <source>
        <dbReference type="SAM" id="SignalP"/>
    </source>
</evidence>
<accession>A0AAV2YK29</accession>
<reference evidence="3" key="2">
    <citation type="journal article" date="2023" name="Microbiol Resour">
        <title>Decontamination and Annotation of the Draft Genome Sequence of the Oomycete Lagenidium giganteum ARSEF 373.</title>
        <authorList>
            <person name="Morgan W.R."/>
            <person name="Tartar A."/>
        </authorList>
    </citation>
    <scope>NUCLEOTIDE SEQUENCE</scope>
    <source>
        <strain evidence="3">ARSEF 373</strain>
    </source>
</reference>
<organism evidence="3 4">
    <name type="scientific">Lagenidium giganteum</name>
    <dbReference type="NCBI Taxonomy" id="4803"/>
    <lineage>
        <taxon>Eukaryota</taxon>
        <taxon>Sar</taxon>
        <taxon>Stramenopiles</taxon>
        <taxon>Oomycota</taxon>
        <taxon>Peronosporomycetes</taxon>
        <taxon>Pythiales</taxon>
        <taxon>Pythiaceae</taxon>
    </lineage>
</organism>
<keyword evidence="4" id="KW-1185">Reference proteome</keyword>
<keyword evidence="1" id="KW-0812">Transmembrane</keyword>
<dbReference type="AlphaFoldDB" id="A0AAV2YK29"/>
<comment type="caution">
    <text evidence="3">The sequence shown here is derived from an EMBL/GenBank/DDBJ whole genome shotgun (WGS) entry which is preliminary data.</text>
</comment>
<evidence type="ECO:0000313" key="3">
    <source>
        <dbReference type="EMBL" id="DAZ94952.1"/>
    </source>
</evidence>
<sequence length="605" mass="66426">MIATVLYVVFATILVASTYSLSKIANTPVFLGRVEQAFTHDKWNIPITTLLQVHKQLNATNTAADKLTGDATLSLSDLVYAKCGSDNATCAAQITPNLDKVVYLLGAALAAVPNEREFPDLQDTPSTMVQYINNLSGWNYPVMQFYVPGRPMAITCAVRRASHKISTEPSGDIDCLAYCSPRAYDPDWVCENNVDNDVTTHVIAIQRGKTTYLGHTVRGNLYYNPGTEPKLSGSTVGNVILSPIRSNAEYNDAIVSTTAPWDFVPAYLCKNSLDVNTKLGWLYQGEASLTMTWKSSVLMTSNAALMWVYVMFQAVMQYLYLPRSSVCVIPVYMAKTLVGPLLLAVTCYGNYHAQVLATFLGTNNITAFNATWYRYCGALMMSSVIGIMSGPVMQWSFNPLLVAPPSVLTIVAVVNALVVFVLEGVVFPRQSSALPTTCTLPTSTACIYYPSVRLNTILSPMVAACGVMVGCLVILSYRRVQHLDVPRSNSILTLFEARSIRALTTSTVGGCIKEENGVMCVDSGVLLNRKLVRISNLYVTRVDMVKFVLLYRLCPIPVMRRRISHSCGLVLVSEARGSQVTNVYHYVSLARMHVHEVDQVTSYCS</sequence>
<evidence type="ECO:0000256" key="1">
    <source>
        <dbReference type="SAM" id="Phobius"/>
    </source>
</evidence>
<feature type="transmembrane region" description="Helical" evidence="1">
    <location>
        <begin position="400"/>
        <end position="422"/>
    </location>
</feature>
<keyword evidence="1" id="KW-0472">Membrane</keyword>
<dbReference type="EMBL" id="DAKRPA010000225">
    <property type="protein sequence ID" value="DAZ94952.1"/>
    <property type="molecule type" value="Genomic_DNA"/>
</dbReference>
<dbReference type="Proteomes" id="UP001146120">
    <property type="component" value="Unassembled WGS sequence"/>
</dbReference>
<feature type="chain" id="PRO_5043550902" description="Membrane-associated protein" evidence="2">
    <location>
        <begin position="21"/>
        <end position="605"/>
    </location>
</feature>